<keyword evidence="3" id="KW-0479">Metal-binding</keyword>
<dbReference type="VEuPathDB" id="VectorBase:GAUT010544"/>
<evidence type="ECO:0000256" key="3">
    <source>
        <dbReference type="ARBA" id="ARBA00022723"/>
    </source>
</evidence>
<dbReference type="GO" id="GO:0004337">
    <property type="term" value="F:(2E,6E)-farnesyl diphosphate synthase activity"/>
    <property type="evidence" value="ECO:0007669"/>
    <property type="project" value="TreeGrafter"/>
</dbReference>
<evidence type="ECO:0000256" key="2">
    <source>
        <dbReference type="ARBA" id="ARBA00022679"/>
    </source>
</evidence>
<dbReference type="SUPFAM" id="SSF48576">
    <property type="entry name" value="Terpenoid synthases"/>
    <property type="match status" value="1"/>
</dbReference>
<dbReference type="InterPro" id="IPR039702">
    <property type="entry name" value="FPS1-like"/>
</dbReference>
<dbReference type="GO" id="GO:0046872">
    <property type="term" value="F:metal ion binding"/>
    <property type="evidence" value="ECO:0007669"/>
    <property type="project" value="UniProtKB-KW"/>
</dbReference>
<dbReference type="InterPro" id="IPR008949">
    <property type="entry name" value="Isoprenoid_synthase_dom_sf"/>
</dbReference>
<reference evidence="6" key="1">
    <citation type="submission" date="2020-05" db="UniProtKB">
        <authorList>
            <consortium name="EnsemblMetazoa"/>
        </authorList>
    </citation>
    <scope>IDENTIFICATION</scope>
    <source>
        <strain evidence="6">TTRI</strain>
    </source>
</reference>
<evidence type="ECO:0000256" key="1">
    <source>
        <dbReference type="ARBA" id="ARBA00001946"/>
    </source>
</evidence>
<comment type="pathway">
    <text evidence="5">Pheromone biosynthesis.</text>
</comment>
<dbReference type="GO" id="GO:0045337">
    <property type="term" value="P:farnesyl diphosphate biosynthetic process"/>
    <property type="evidence" value="ECO:0007669"/>
    <property type="project" value="TreeGrafter"/>
</dbReference>
<dbReference type="STRING" id="7395.A0A1A9UNP7"/>
<sequence>MLVPFQHKEISIFDDNFSEYPIHTLPEPGGKPVCFRLIDIIRDLTKHPDKYNSKDASTWLKKLQCFLVLSDDIMDNSITRRSQTCWHRLDNVGLIAFNDSIMVEIVLFGFNASVPFLTTCGQSLDTLNSNKGVSTFATDTYKTIVANKTSHYTFFLPTAAAIFASNQSDCYQDDFVDCFGKREVTGKLGTDIQYNKCSWLAVVCTQRANDSNN</sequence>
<evidence type="ECO:0000313" key="6">
    <source>
        <dbReference type="EnsemblMetazoa" id="GAUT010544-PA"/>
    </source>
</evidence>
<evidence type="ECO:0000313" key="7">
    <source>
        <dbReference type="Proteomes" id="UP000078200"/>
    </source>
</evidence>
<dbReference type="PANTHER" id="PTHR11525:SF0">
    <property type="entry name" value="FARNESYL PYROPHOSPHATE SYNTHASE"/>
    <property type="match status" value="1"/>
</dbReference>
<organism evidence="6 7">
    <name type="scientific">Glossina austeni</name>
    <name type="common">Savannah tsetse fly</name>
    <dbReference type="NCBI Taxonomy" id="7395"/>
    <lineage>
        <taxon>Eukaryota</taxon>
        <taxon>Metazoa</taxon>
        <taxon>Ecdysozoa</taxon>
        <taxon>Arthropoda</taxon>
        <taxon>Hexapoda</taxon>
        <taxon>Insecta</taxon>
        <taxon>Pterygota</taxon>
        <taxon>Neoptera</taxon>
        <taxon>Endopterygota</taxon>
        <taxon>Diptera</taxon>
        <taxon>Brachycera</taxon>
        <taxon>Muscomorpha</taxon>
        <taxon>Hippoboscoidea</taxon>
        <taxon>Glossinidae</taxon>
        <taxon>Glossina</taxon>
    </lineage>
</organism>
<proteinExistence type="predicted"/>
<dbReference type="AlphaFoldDB" id="A0A1A9UNP7"/>
<dbReference type="PANTHER" id="PTHR11525">
    <property type="entry name" value="FARNESYL-PYROPHOSPHATE SYNTHETASE"/>
    <property type="match status" value="1"/>
</dbReference>
<keyword evidence="7" id="KW-1185">Reference proteome</keyword>
<dbReference type="GO" id="GO:0042811">
    <property type="term" value="P:pheromone biosynthetic process"/>
    <property type="evidence" value="ECO:0007669"/>
    <property type="project" value="UniProtKB-ARBA"/>
</dbReference>
<evidence type="ECO:0000256" key="5">
    <source>
        <dbReference type="ARBA" id="ARBA00033740"/>
    </source>
</evidence>
<dbReference type="InterPro" id="IPR000092">
    <property type="entry name" value="Polyprenyl_synt"/>
</dbReference>
<dbReference type="Gene3D" id="1.10.600.10">
    <property type="entry name" value="Farnesyl Diphosphate Synthase"/>
    <property type="match status" value="1"/>
</dbReference>
<name>A0A1A9UNP7_GLOAU</name>
<dbReference type="EnsemblMetazoa" id="GAUT010544-RA">
    <property type="protein sequence ID" value="GAUT010544-PA"/>
    <property type="gene ID" value="GAUT010544"/>
</dbReference>
<evidence type="ECO:0000256" key="4">
    <source>
        <dbReference type="ARBA" id="ARBA00022842"/>
    </source>
</evidence>
<protein>
    <submittedName>
        <fullName evidence="6">Uncharacterized protein</fullName>
    </submittedName>
</protein>
<comment type="cofactor">
    <cofactor evidence="1">
        <name>Mg(2+)</name>
        <dbReference type="ChEBI" id="CHEBI:18420"/>
    </cofactor>
</comment>
<dbReference type="GO" id="GO:0005737">
    <property type="term" value="C:cytoplasm"/>
    <property type="evidence" value="ECO:0007669"/>
    <property type="project" value="TreeGrafter"/>
</dbReference>
<keyword evidence="2" id="KW-0808">Transferase</keyword>
<dbReference type="Proteomes" id="UP000078200">
    <property type="component" value="Unassembled WGS sequence"/>
</dbReference>
<accession>A0A1A9UNP7</accession>
<keyword evidence="4" id="KW-0460">Magnesium</keyword>
<dbReference type="GO" id="GO:0004161">
    <property type="term" value="F:dimethylallyltranstransferase activity"/>
    <property type="evidence" value="ECO:0007669"/>
    <property type="project" value="TreeGrafter"/>
</dbReference>
<dbReference type="Pfam" id="PF00348">
    <property type="entry name" value="polyprenyl_synt"/>
    <property type="match status" value="1"/>
</dbReference>